<name>A0AB34KBT1_PRYPA</name>
<keyword evidence="4" id="KW-1185">Reference proteome</keyword>
<reference evidence="3 4" key="1">
    <citation type="journal article" date="2024" name="Science">
        <title>Giant polyketide synthase enzymes in the biosynthesis of giant marine polyether toxins.</title>
        <authorList>
            <person name="Fallon T.R."/>
            <person name="Shende V.V."/>
            <person name="Wierzbicki I.H."/>
            <person name="Pendleton A.L."/>
            <person name="Watervoot N.F."/>
            <person name="Auber R.P."/>
            <person name="Gonzalez D.J."/>
            <person name="Wisecaver J.H."/>
            <person name="Moore B.S."/>
        </authorList>
    </citation>
    <scope>NUCLEOTIDE SEQUENCE [LARGE SCALE GENOMIC DNA]</scope>
    <source>
        <strain evidence="3 4">12B1</strain>
    </source>
</reference>
<gene>
    <name evidence="3" type="ORF">AB1Y20_001478</name>
</gene>
<feature type="coiled-coil region" evidence="1">
    <location>
        <begin position="260"/>
        <end position="340"/>
    </location>
</feature>
<proteinExistence type="predicted"/>
<accession>A0AB34KBT1</accession>
<sequence length="441" mass="50145">MFPKLERTRARESDRAELKGEHAEAISGLCRTYTHAISKLLYAFAGLKSAEDADGKTASISQALAKGERATLMEQISQTLSGGIEKVVRCDEVVIRTGVMRDLRARFKPAPKPTTCEVGVQADIPQKRAKSQRSLSANITMTVPELSDEMLLAQLRGDAPPPDEDKPPRALPPSTVLPPPMEHVRSRPGAENATPGFSGMYERQMEWARRKQAKIHETRVEIAKREAAEAAAIKLPSMKLYEHVESALRKERRAEEDGRVARAEEAAQVAALARQEAEERAKREEQERERMQQVMQRAEQLRMEAEAKMKEADERAREAEVRYEKARQEQEKQALQHKEELEIRDAFGEQGLEVWPMYPGKKILRVADSDAFDGRISQEFRVKDADTNEPGISLLMGRLATKGVQEVQCILFDTKRMTDLQAARWWEANHYRFNRKKLYTR</sequence>
<evidence type="ECO:0000256" key="2">
    <source>
        <dbReference type="SAM" id="MobiDB-lite"/>
    </source>
</evidence>
<evidence type="ECO:0000313" key="3">
    <source>
        <dbReference type="EMBL" id="KAL1530578.1"/>
    </source>
</evidence>
<protein>
    <submittedName>
        <fullName evidence="3">Uncharacterized protein</fullName>
    </submittedName>
</protein>
<feature type="region of interest" description="Disordered" evidence="2">
    <location>
        <begin position="156"/>
        <end position="197"/>
    </location>
</feature>
<evidence type="ECO:0000256" key="1">
    <source>
        <dbReference type="SAM" id="Coils"/>
    </source>
</evidence>
<evidence type="ECO:0000313" key="4">
    <source>
        <dbReference type="Proteomes" id="UP001515480"/>
    </source>
</evidence>
<keyword evidence="1" id="KW-0175">Coiled coil</keyword>
<organism evidence="3 4">
    <name type="scientific">Prymnesium parvum</name>
    <name type="common">Toxic golden alga</name>
    <dbReference type="NCBI Taxonomy" id="97485"/>
    <lineage>
        <taxon>Eukaryota</taxon>
        <taxon>Haptista</taxon>
        <taxon>Haptophyta</taxon>
        <taxon>Prymnesiophyceae</taxon>
        <taxon>Prymnesiales</taxon>
        <taxon>Prymnesiaceae</taxon>
        <taxon>Prymnesium</taxon>
    </lineage>
</organism>
<dbReference type="Proteomes" id="UP001515480">
    <property type="component" value="Unassembled WGS sequence"/>
</dbReference>
<dbReference type="AlphaFoldDB" id="A0AB34KBT1"/>
<comment type="caution">
    <text evidence="3">The sequence shown here is derived from an EMBL/GenBank/DDBJ whole genome shotgun (WGS) entry which is preliminary data.</text>
</comment>
<feature type="compositionally biased region" description="Pro residues" evidence="2">
    <location>
        <begin position="169"/>
        <end position="181"/>
    </location>
</feature>
<dbReference type="EMBL" id="JBGBPQ010000001">
    <property type="protein sequence ID" value="KAL1530578.1"/>
    <property type="molecule type" value="Genomic_DNA"/>
</dbReference>